<sequence>MLLKAILTLSLVALLFGCQTTHQVSDDIQATATGSEDANAIPNEDTNGVDMAELRKRRYWHYWHRSLR</sequence>
<evidence type="ECO:0000256" key="1">
    <source>
        <dbReference type="SAM" id="SignalP"/>
    </source>
</evidence>
<dbReference type="RefSeq" id="WP_317834396.1">
    <property type="nucleotide sequence ID" value="NZ_CP136920.1"/>
</dbReference>
<dbReference type="Proteomes" id="UP001304300">
    <property type="component" value="Chromosome"/>
</dbReference>
<dbReference type="AlphaFoldDB" id="A0AAQ3QWI0"/>
<evidence type="ECO:0000313" key="3">
    <source>
        <dbReference type="Proteomes" id="UP001304300"/>
    </source>
</evidence>
<evidence type="ECO:0000313" key="2">
    <source>
        <dbReference type="EMBL" id="WOO41912.1"/>
    </source>
</evidence>
<dbReference type="PROSITE" id="PS51257">
    <property type="entry name" value="PROKAR_LIPOPROTEIN"/>
    <property type="match status" value="1"/>
</dbReference>
<accession>A0AAQ3QWI0</accession>
<dbReference type="KEGG" id="puo:RZN69_02345"/>
<dbReference type="EMBL" id="CP136920">
    <property type="protein sequence ID" value="WOO41912.1"/>
    <property type="molecule type" value="Genomic_DNA"/>
</dbReference>
<reference evidence="2 3" key="1">
    <citation type="submission" date="2023-10" db="EMBL/GenBank/DDBJ databases">
        <title>Rubellicoccus peritrichatus gen. nov., sp. nov., isolated from an algae of coral reef tank.</title>
        <authorList>
            <person name="Luo J."/>
        </authorList>
    </citation>
    <scope>NUCLEOTIDE SEQUENCE [LARGE SCALE GENOMIC DNA]</scope>
    <source>
        <strain evidence="2 3">CR14</strain>
    </source>
</reference>
<feature type="signal peptide" evidence="1">
    <location>
        <begin position="1"/>
        <end position="24"/>
    </location>
</feature>
<name>A0AAQ3QWI0_9BACT</name>
<proteinExistence type="predicted"/>
<organism evidence="2 3">
    <name type="scientific">Rubellicoccus peritrichatus</name>
    <dbReference type="NCBI Taxonomy" id="3080537"/>
    <lineage>
        <taxon>Bacteria</taxon>
        <taxon>Pseudomonadati</taxon>
        <taxon>Verrucomicrobiota</taxon>
        <taxon>Opitutia</taxon>
        <taxon>Puniceicoccales</taxon>
        <taxon>Cerasicoccaceae</taxon>
        <taxon>Rubellicoccus</taxon>
    </lineage>
</organism>
<protein>
    <submittedName>
        <fullName evidence="2">Uncharacterized protein</fullName>
    </submittedName>
</protein>
<keyword evidence="3" id="KW-1185">Reference proteome</keyword>
<gene>
    <name evidence="2" type="ORF">RZN69_02345</name>
</gene>
<keyword evidence="1" id="KW-0732">Signal</keyword>
<feature type="chain" id="PRO_5042862274" evidence="1">
    <location>
        <begin position="25"/>
        <end position="68"/>
    </location>
</feature>